<proteinExistence type="predicted"/>
<name>A0A6C0B501_9ZZZZ</name>
<sequence length="90" mass="10889">MNDFQAYGQWLNYIRSNYDEEQQISIENFIAYYINDYRGFGKHNCKVTYYDGVKRDTTGELHKLGVIGFEFEKKIHDEREYKKSLKKCKK</sequence>
<organism evidence="1">
    <name type="scientific">viral metagenome</name>
    <dbReference type="NCBI Taxonomy" id="1070528"/>
    <lineage>
        <taxon>unclassified sequences</taxon>
        <taxon>metagenomes</taxon>
        <taxon>organismal metagenomes</taxon>
    </lineage>
</organism>
<evidence type="ECO:0000313" key="1">
    <source>
        <dbReference type="EMBL" id="QHS87305.1"/>
    </source>
</evidence>
<reference evidence="1" key="1">
    <citation type="journal article" date="2020" name="Nature">
        <title>Giant virus diversity and host interactions through global metagenomics.</title>
        <authorList>
            <person name="Schulz F."/>
            <person name="Roux S."/>
            <person name="Paez-Espino D."/>
            <person name="Jungbluth S."/>
            <person name="Walsh D.A."/>
            <person name="Denef V.J."/>
            <person name="McMahon K.D."/>
            <person name="Konstantinidis K.T."/>
            <person name="Eloe-Fadrosh E.A."/>
            <person name="Kyrpides N.C."/>
            <person name="Woyke T."/>
        </authorList>
    </citation>
    <scope>NUCLEOTIDE SEQUENCE</scope>
    <source>
        <strain evidence="1">GVMAG-M-3300010157-4</strain>
    </source>
</reference>
<dbReference type="AlphaFoldDB" id="A0A6C0B501"/>
<protein>
    <submittedName>
        <fullName evidence="1">Uncharacterized protein</fullName>
    </submittedName>
</protein>
<dbReference type="EMBL" id="MN739080">
    <property type="protein sequence ID" value="QHS87305.1"/>
    <property type="molecule type" value="Genomic_DNA"/>
</dbReference>
<accession>A0A6C0B501</accession>